<dbReference type="SUPFAM" id="SSF52540">
    <property type="entry name" value="P-loop containing nucleoside triphosphate hydrolases"/>
    <property type="match status" value="1"/>
</dbReference>
<dbReference type="Pfam" id="PF01966">
    <property type="entry name" value="HD"/>
    <property type="match status" value="1"/>
</dbReference>
<dbReference type="PANTHER" id="PTHR47545">
    <property type="entry name" value="MULTIFUNCTIONAL CCA PROTEIN"/>
    <property type="match status" value="1"/>
</dbReference>
<dbReference type="OrthoDB" id="9805698at2"/>
<name>A0A1I1U997_9BACT</name>
<dbReference type="InterPro" id="IPR006674">
    <property type="entry name" value="HD_domain"/>
</dbReference>
<accession>A0A1I1U997</accession>
<dbReference type="SUPFAM" id="SSF109604">
    <property type="entry name" value="HD-domain/PDEase-like"/>
    <property type="match status" value="1"/>
</dbReference>
<dbReference type="InterPro" id="IPR027417">
    <property type="entry name" value="P-loop_NTPase"/>
</dbReference>
<dbReference type="InterPro" id="IPR003607">
    <property type="entry name" value="HD/PDEase_dom"/>
</dbReference>
<dbReference type="RefSeq" id="WP_096329547.1">
    <property type="nucleotide sequence ID" value="NZ_FOMX01000003.1"/>
</dbReference>
<dbReference type="Pfam" id="PF13671">
    <property type="entry name" value="AAA_33"/>
    <property type="match status" value="1"/>
</dbReference>
<proteinExistence type="predicted"/>
<organism evidence="3 4">
    <name type="scientific">Nannocystis exedens</name>
    <dbReference type="NCBI Taxonomy" id="54"/>
    <lineage>
        <taxon>Bacteria</taxon>
        <taxon>Pseudomonadati</taxon>
        <taxon>Myxococcota</taxon>
        <taxon>Polyangia</taxon>
        <taxon>Nannocystales</taxon>
        <taxon>Nannocystaceae</taxon>
        <taxon>Nannocystis</taxon>
    </lineage>
</organism>
<sequence length="372" mass="42422">MLLPYPCPADPAVSTAVSWDSLWEPWIAPMAACPQDPEHHAEGDVWTHTKMVCEALVGLPGWQALAPVDREVVFASALLHDIAKPACTRVEDGRIRQPGHSPRGALMARAMLWKMGVDPVVRERIAALVRTHQIPFFLIDQDDARRRAAQISQTVRCDHLALLTRADALGRICRDVQRLLDNIDLFVDFCAEHECLDRPWSFPSAHTRFVYFRSDDRDPRFAVHDDTRCEVVLMSGLPGSGKDHWIEHNLDLPVVSLDALREELDLSHTGPQHAVIQAAREQAREYLRRAQSFVWNATNLSREMRGRLIDLCADYGARVRIVFLDTPYRRVLRQNREREAQVPVAAIERMLARWEPPDLTEAHQVEWILQGD</sequence>
<dbReference type="EMBL" id="FOMX01000003">
    <property type="protein sequence ID" value="SFD67339.1"/>
    <property type="molecule type" value="Genomic_DNA"/>
</dbReference>
<dbReference type="GO" id="GO:0000166">
    <property type="term" value="F:nucleotide binding"/>
    <property type="evidence" value="ECO:0007669"/>
    <property type="project" value="UniProtKB-KW"/>
</dbReference>
<dbReference type="AlphaFoldDB" id="A0A1I1U997"/>
<gene>
    <name evidence="3" type="ORF">SAMN02745121_01066</name>
</gene>
<dbReference type="InterPro" id="IPR050124">
    <property type="entry name" value="tRNA_CCA-adding_enzyme"/>
</dbReference>
<keyword evidence="1" id="KW-0547">Nucleotide-binding</keyword>
<dbReference type="Gene3D" id="1.10.3090.10">
    <property type="entry name" value="cca-adding enzyme, domain 2"/>
    <property type="match status" value="1"/>
</dbReference>
<protein>
    <submittedName>
        <fullName evidence="3">HDIG domain-containing protein</fullName>
    </submittedName>
</protein>
<evidence type="ECO:0000313" key="4">
    <source>
        <dbReference type="Proteomes" id="UP000199400"/>
    </source>
</evidence>
<dbReference type="NCBIfam" id="TIGR00277">
    <property type="entry name" value="HDIG"/>
    <property type="match status" value="1"/>
</dbReference>
<dbReference type="Gene3D" id="3.40.50.300">
    <property type="entry name" value="P-loop containing nucleotide triphosphate hydrolases"/>
    <property type="match status" value="1"/>
</dbReference>
<dbReference type="InterPro" id="IPR006675">
    <property type="entry name" value="HDIG_dom"/>
</dbReference>
<dbReference type="Proteomes" id="UP000199400">
    <property type="component" value="Unassembled WGS sequence"/>
</dbReference>
<reference evidence="4" key="1">
    <citation type="submission" date="2016-10" db="EMBL/GenBank/DDBJ databases">
        <authorList>
            <person name="Varghese N."/>
            <person name="Submissions S."/>
        </authorList>
    </citation>
    <scope>NUCLEOTIDE SEQUENCE [LARGE SCALE GENOMIC DNA]</scope>
    <source>
        <strain evidence="4">ATCC 25963</strain>
    </source>
</reference>
<feature type="domain" description="HD" evidence="2">
    <location>
        <begin position="61"/>
        <end position="143"/>
    </location>
</feature>
<dbReference type="PANTHER" id="PTHR47545:SF1">
    <property type="entry name" value="MULTIFUNCTIONAL CCA PROTEIN"/>
    <property type="match status" value="1"/>
</dbReference>
<dbReference type="CDD" id="cd00077">
    <property type="entry name" value="HDc"/>
    <property type="match status" value="1"/>
</dbReference>
<evidence type="ECO:0000259" key="2">
    <source>
        <dbReference type="Pfam" id="PF01966"/>
    </source>
</evidence>
<keyword evidence="4" id="KW-1185">Reference proteome</keyword>
<evidence type="ECO:0000256" key="1">
    <source>
        <dbReference type="ARBA" id="ARBA00022741"/>
    </source>
</evidence>
<evidence type="ECO:0000313" key="3">
    <source>
        <dbReference type="EMBL" id="SFD67339.1"/>
    </source>
</evidence>
<dbReference type="STRING" id="54.SAMN02745121_01066"/>